<feature type="region of interest" description="Disordered" evidence="1">
    <location>
        <begin position="1"/>
        <end position="29"/>
    </location>
</feature>
<organism evidence="2">
    <name type="scientific">Methyloraptor flagellatus</name>
    <dbReference type="NCBI Taxonomy" id="3162530"/>
    <lineage>
        <taxon>Bacteria</taxon>
        <taxon>Pseudomonadati</taxon>
        <taxon>Pseudomonadota</taxon>
        <taxon>Alphaproteobacteria</taxon>
        <taxon>Hyphomicrobiales</taxon>
        <taxon>Ancalomicrobiaceae</taxon>
        <taxon>Methyloraptor</taxon>
    </lineage>
</organism>
<gene>
    <name evidence="2" type="ORF">ABS361_01880</name>
</gene>
<evidence type="ECO:0000256" key="1">
    <source>
        <dbReference type="SAM" id="MobiDB-lite"/>
    </source>
</evidence>
<dbReference type="EMBL" id="CP158568">
    <property type="protein sequence ID" value="XBY45069.1"/>
    <property type="molecule type" value="Genomic_DNA"/>
</dbReference>
<protein>
    <submittedName>
        <fullName evidence="2">DUF3280 domain-containing protein</fullName>
    </submittedName>
</protein>
<reference evidence="2" key="1">
    <citation type="submission" date="2024-06" db="EMBL/GenBank/DDBJ databases">
        <title>Methylostella associata gen. nov., sp. nov., a novel Ancalomicrobiaceae-affiliated facultatively methylotrophic bacteria that feed on methanotrophs of the genus Methylococcus.</title>
        <authorList>
            <person name="Saltykova V."/>
            <person name="Danilova O.V."/>
            <person name="Oshkin I.Y."/>
            <person name="Belova S.E."/>
            <person name="Pimenov N.V."/>
            <person name="Dedysh S.N."/>
        </authorList>
    </citation>
    <scope>NUCLEOTIDE SEQUENCE</scope>
    <source>
        <strain evidence="2">S20</strain>
    </source>
</reference>
<dbReference type="InterPro" id="IPR021698">
    <property type="entry name" value="DUF3280"/>
</dbReference>
<dbReference type="RefSeq" id="WP_407050162.1">
    <property type="nucleotide sequence ID" value="NZ_CP158568.1"/>
</dbReference>
<sequence length="215" mass="22186">MAATAPTTAEVGRRDATGVCHDPASTASPNATLRRAGRVAALVLAAFLGAPGSAEAAPATVAVLPFELGDPGAAQDATGDPAAAAMALMNGGASAEDKRRLTLVSEEMRKLLAGASYAVVDLGPQAKEIDDKSPLTKCNGCEADIAKAAGAELSVLGRVQKLTPVLIHFDIAVRDAASGDLVRSVSVDVNGDTDEMWLRGVRWLFKNRLSEPRLK</sequence>
<accession>A0AAU7XCA8</accession>
<dbReference type="KEGG" id="mflg:ABS361_01880"/>
<evidence type="ECO:0000313" key="2">
    <source>
        <dbReference type="EMBL" id="XBY45069.1"/>
    </source>
</evidence>
<name>A0AAU7XCA8_9HYPH</name>
<proteinExistence type="predicted"/>
<dbReference type="AlphaFoldDB" id="A0AAU7XCA8"/>
<dbReference type="Pfam" id="PF11684">
    <property type="entry name" value="DUF3280"/>
    <property type="match status" value="1"/>
</dbReference>